<keyword evidence="5" id="KW-0812">Transmembrane</keyword>
<feature type="compositionally biased region" description="Low complexity" evidence="14">
    <location>
        <begin position="94"/>
        <end position="106"/>
    </location>
</feature>
<reference evidence="15" key="2">
    <citation type="submission" date="2013-04" db="UniProtKB">
        <authorList>
            <consortium name="EnsemblPlants"/>
        </authorList>
    </citation>
    <scope>IDENTIFICATION</scope>
</reference>
<dbReference type="AlphaFoldDB" id="J3MG63"/>
<evidence type="ECO:0000256" key="1">
    <source>
        <dbReference type="ARBA" id="ARBA00001971"/>
    </source>
</evidence>
<evidence type="ECO:0000256" key="14">
    <source>
        <dbReference type="SAM" id="MobiDB-lite"/>
    </source>
</evidence>
<organism evidence="15">
    <name type="scientific">Oryza brachyantha</name>
    <name type="common">malo sina</name>
    <dbReference type="NCBI Taxonomy" id="4533"/>
    <lineage>
        <taxon>Eukaryota</taxon>
        <taxon>Viridiplantae</taxon>
        <taxon>Streptophyta</taxon>
        <taxon>Embryophyta</taxon>
        <taxon>Tracheophyta</taxon>
        <taxon>Spermatophyta</taxon>
        <taxon>Magnoliopsida</taxon>
        <taxon>Liliopsida</taxon>
        <taxon>Poales</taxon>
        <taxon>Poaceae</taxon>
        <taxon>BOP clade</taxon>
        <taxon>Oryzoideae</taxon>
        <taxon>Oryzeae</taxon>
        <taxon>Oryzinae</taxon>
        <taxon>Oryza</taxon>
    </lineage>
</organism>
<keyword evidence="8 13" id="KW-0560">Oxidoreductase</keyword>
<evidence type="ECO:0000256" key="13">
    <source>
        <dbReference type="RuleBase" id="RU000461"/>
    </source>
</evidence>
<reference evidence="15" key="1">
    <citation type="journal article" date="2013" name="Nat. Commun.">
        <title>Whole-genome sequencing of Oryza brachyantha reveals mechanisms underlying Oryza genome evolution.</title>
        <authorList>
            <person name="Chen J."/>
            <person name="Huang Q."/>
            <person name="Gao D."/>
            <person name="Wang J."/>
            <person name="Lang Y."/>
            <person name="Liu T."/>
            <person name="Li B."/>
            <person name="Bai Z."/>
            <person name="Luis Goicoechea J."/>
            <person name="Liang C."/>
            <person name="Chen C."/>
            <person name="Zhang W."/>
            <person name="Sun S."/>
            <person name="Liao Y."/>
            <person name="Zhang X."/>
            <person name="Yang L."/>
            <person name="Song C."/>
            <person name="Wang M."/>
            <person name="Shi J."/>
            <person name="Liu G."/>
            <person name="Liu J."/>
            <person name="Zhou H."/>
            <person name="Zhou W."/>
            <person name="Yu Q."/>
            <person name="An N."/>
            <person name="Chen Y."/>
            <person name="Cai Q."/>
            <person name="Wang B."/>
            <person name="Liu B."/>
            <person name="Min J."/>
            <person name="Huang Y."/>
            <person name="Wu H."/>
            <person name="Li Z."/>
            <person name="Zhang Y."/>
            <person name="Yin Y."/>
            <person name="Song W."/>
            <person name="Jiang J."/>
            <person name="Jackson S.A."/>
            <person name="Wing R.A."/>
            <person name="Wang J."/>
            <person name="Chen M."/>
        </authorList>
    </citation>
    <scope>NUCLEOTIDE SEQUENCE [LARGE SCALE GENOMIC DNA]</scope>
    <source>
        <strain evidence="15">cv. IRGC 101232</strain>
    </source>
</reference>
<evidence type="ECO:0000256" key="9">
    <source>
        <dbReference type="ARBA" id="ARBA00023004"/>
    </source>
</evidence>
<keyword evidence="11" id="KW-0472">Membrane</keyword>
<comment type="subcellular location">
    <subcellularLocation>
        <location evidence="2">Membrane</location>
        <topology evidence="2">Single-pass membrane protein</topology>
    </subcellularLocation>
</comment>
<dbReference type="eggNOG" id="KOG0156">
    <property type="taxonomic scope" value="Eukaryota"/>
</dbReference>
<comment type="cofactor">
    <cofactor evidence="1 12">
        <name>heme</name>
        <dbReference type="ChEBI" id="CHEBI:30413"/>
    </cofactor>
</comment>
<feature type="binding site" description="axial binding residue" evidence="12">
    <location>
        <position position="371"/>
    </location>
    <ligand>
        <name>heme</name>
        <dbReference type="ChEBI" id="CHEBI:30413"/>
    </ligand>
    <ligandPart>
        <name>Fe</name>
        <dbReference type="ChEBI" id="CHEBI:18248"/>
    </ligandPart>
</feature>
<dbReference type="InterPro" id="IPR036396">
    <property type="entry name" value="Cyt_P450_sf"/>
</dbReference>
<dbReference type="GO" id="GO:0004497">
    <property type="term" value="F:monooxygenase activity"/>
    <property type="evidence" value="ECO:0007669"/>
    <property type="project" value="UniProtKB-KW"/>
</dbReference>
<keyword evidence="7" id="KW-1133">Transmembrane helix</keyword>
<evidence type="ECO:0000256" key="12">
    <source>
        <dbReference type="PIRSR" id="PIRSR602401-1"/>
    </source>
</evidence>
<sequence>MLLRFGELPVVVASSADAAREIMKTHDLAFATRPISRTTRLVLPDGAEGVIFAPYDEAWRQLRKICTLELLSARRVQSFRAVREQEVPRPPPARGGAPARSPEGPAINLSKMISSYVADSSSRFRDRETFFRLMERGIKLFSGPSLPDLFPSSRLAALLSRAPGRMERQRKEMMAFMEAIIEEHQAAREAGSMELEKEDLVDVLLRVQIDGSLQFSLSPANIKAAIADMFAGGSETAATALQWIMAELIRNPRVMQKVQDEVRRVLAGHEKVTEDAMSSLNYMHLVIKETLRLHPPVPLLLPRECRETCQVLGFDVPKGTMVLVNAWAISRDPRYWDNAEEFIPERFEHSNIDFKGTNFEYTPFGAGRRMCPGIAFGLANVELTLASLLYHFDWQLPRGMEPMDLDMTEEMVVSARRLHDLLLVPVVRVPCQ</sequence>
<keyword evidence="16" id="KW-1185">Reference proteome</keyword>
<dbReference type="GO" id="GO:0020037">
    <property type="term" value="F:heme binding"/>
    <property type="evidence" value="ECO:0007669"/>
    <property type="project" value="InterPro"/>
</dbReference>
<dbReference type="SUPFAM" id="SSF48264">
    <property type="entry name" value="Cytochrome P450"/>
    <property type="match status" value="1"/>
</dbReference>
<dbReference type="Pfam" id="PF00067">
    <property type="entry name" value="p450"/>
    <property type="match status" value="1"/>
</dbReference>
<name>J3MG63_ORYBR</name>
<dbReference type="PRINTS" id="PR00385">
    <property type="entry name" value="P450"/>
</dbReference>
<keyword evidence="6 12" id="KW-0479">Metal-binding</keyword>
<keyword evidence="4 12" id="KW-0349">Heme</keyword>
<dbReference type="CDD" id="cd11072">
    <property type="entry name" value="CYP71-like"/>
    <property type="match status" value="1"/>
</dbReference>
<evidence type="ECO:0008006" key="17">
    <source>
        <dbReference type="Google" id="ProtNLM"/>
    </source>
</evidence>
<dbReference type="HOGENOM" id="CLU_001570_4_1_1"/>
<dbReference type="Proteomes" id="UP000006038">
    <property type="component" value="Chromosome 6"/>
</dbReference>
<dbReference type="Gene3D" id="1.10.630.10">
    <property type="entry name" value="Cytochrome P450"/>
    <property type="match status" value="1"/>
</dbReference>
<dbReference type="OMA" id="WSNIELP"/>
<dbReference type="PANTHER" id="PTHR47953">
    <property type="entry name" value="OS08G0105600 PROTEIN"/>
    <property type="match status" value="1"/>
</dbReference>
<dbReference type="InterPro" id="IPR017972">
    <property type="entry name" value="Cyt_P450_CS"/>
</dbReference>
<dbReference type="PANTHER" id="PTHR47953:SF19">
    <property type="entry name" value="OS06G0641600 PROTEIN"/>
    <property type="match status" value="1"/>
</dbReference>
<evidence type="ECO:0000256" key="3">
    <source>
        <dbReference type="ARBA" id="ARBA00010617"/>
    </source>
</evidence>
<dbReference type="InterPro" id="IPR002401">
    <property type="entry name" value="Cyt_P450_E_grp-I"/>
</dbReference>
<evidence type="ECO:0000256" key="8">
    <source>
        <dbReference type="ARBA" id="ARBA00023002"/>
    </source>
</evidence>
<protein>
    <recommendedName>
        <fullName evidence="17">Cytochrome P450</fullName>
    </recommendedName>
</protein>
<evidence type="ECO:0000256" key="7">
    <source>
        <dbReference type="ARBA" id="ARBA00022989"/>
    </source>
</evidence>
<evidence type="ECO:0000313" key="16">
    <source>
        <dbReference type="Proteomes" id="UP000006038"/>
    </source>
</evidence>
<feature type="region of interest" description="Disordered" evidence="14">
    <location>
        <begin position="82"/>
        <end position="106"/>
    </location>
</feature>
<dbReference type="GO" id="GO:0016020">
    <property type="term" value="C:membrane"/>
    <property type="evidence" value="ECO:0007669"/>
    <property type="project" value="UniProtKB-SubCell"/>
</dbReference>
<evidence type="ECO:0000256" key="6">
    <source>
        <dbReference type="ARBA" id="ARBA00022723"/>
    </source>
</evidence>
<dbReference type="GO" id="GO:0005506">
    <property type="term" value="F:iron ion binding"/>
    <property type="evidence" value="ECO:0007669"/>
    <property type="project" value="InterPro"/>
</dbReference>
<dbReference type="FunFam" id="1.10.630.10:FF:000064">
    <property type="entry name" value="Cytochrome P450 monooxygenase"/>
    <property type="match status" value="1"/>
</dbReference>
<keyword evidence="10 13" id="KW-0503">Monooxygenase</keyword>
<dbReference type="InterPro" id="IPR001128">
    <property type="entry name" value="Cyt_P450"/>
</dbReference>
<keyword evidence="9 12" id="KW-0408">Iron</keyword>
<comment type="similarity">
    <text evidence="3 13">Belongs to the cytochrome P450 family.</text>
</comment>
<evidence type="ECO:0000256" key="2">
    <source>
        <dbReference type="ARBA" id="ARBA00004167"/>
    </source>
</evidence>
<dbReference type="GO" id="GO:0016705">
    <property type="term" value="F:oxidoreductase activity, acting on paired donors, with incorporation or reduction of molecular oxygen"/>
    <property type="evidence" value="ECO:0007669"/>
    <property type="project" value="InterPro"/>
</dbReference>
<dbReference type="STRING" id="4533.J3MG63"/>
<evidence type="ECO:0000256" key="5">
    <source>
        <dbReference type="ARBA" id="ARBA00022692"/>
    </source>
</evidence>
<accession>J3MG63</accession>
<proteinExistence type="inferred from homology"/>
<evidence type="ECO:0000256" key="10">
    <source>
        <dbReference type="ARBA" id="ARBA00023033"/>
    </source>
</evidence>
<evidence type="ECO:0000256" key="11">
    <source>
        <dbReference type="ARBA" id="ARBA00023136"/>
    </source>
</evidence>
<evidence type="ECO:0000313" key="15">
    <source>
        <dbReference type="EnsemblPlants" id="OB06G30070.1"/>
    </source>
</evidence>
<dbReference type="Gramene" id="OB06G30070.1">
    <property type="protein sequence ID" value="OB06G30070.1"/>
    <property type="gene ID" value="OB06G30070"/>
</dbReference>
<dbReference type="InterPro" id="IPR052306">
    <property type="entry name" value="CYP450_71D"/>
</dbReference>
<dbReference type="PROSITE" id="PS00086">
    <property type="entry name" value="CYTOCHROME_P450"/>
    <property type="match status" value="1"/>
</dbReference>
<evidence type="ECO:0000256" key="4">
    <source>
        <dbReference type="ARBA" id="ARBA00022617"/>
    </source>
</evidence>
<dbReference type="PRINTS" id="PR00463">
    <property type="entry name" value="EP450I"/>
</dbReference>
<dbReference type="EnsemblPlants" id="OB06G30070.1">
    <property type="protein sequence ID" value="OB06G30070.1"/>
    <property type="gene ID" value="OB06G30070"/>
</dbReference>